<evidence type="ECO:0000259" key="1">
    <source>
        <dbReference type="Pfam" id="PF01841"/>
    </source>
</evidence>
<name>A0A0T5ZWY4_UNCKA</name>
<evidence type="ECO:0000313" key="3">
    <source>
        <dbReference type="Proteomes" id="UP000051297"/>
    </source>
</evidence>
<dbReference type="SUPFAM" id="SSF54001">
    <property type="entry name" value="Cysteine proteinases"/>
    <property type="match status" value="1"/>
</dbReference>
<dbReference type="InterPro" id="IPR002931">
    <property type="entry name" value="Transglutaminase-like"/>
</dbReference>
<reference evidence="2 3" key="1">
    <citation type="submission" date="2015-05" db="EMBL/GenBank/DDBJ databases">
        <title>Critical biogeochemical functions in the subsurface are associated with bacteria from new phyla and little studied lineages.</title>
        <authorList>
            <person name="Hug L.A."/>
            <person name="Thomas B.C."/>
            <person name="Sharon I."/>
            <person name="Brown C.T."/>
            <person name="Sharma R."/>
            <person name="Hettich R.L."/>
            <person name="Wilkins M.J."/>
            <person name="Williams K.H."/>
            <person name="Singh A."/>
            <person name="Banfield J.F."/>
        </authorList>
    </citation>
    <scope>NUCLEOTIDE SEQUENCE [LARGE SCALE GENOMIC DNA]</scope>
    <source>
        <strain evidence="2">CSP1-7</strain>
    </source>
</reference>
<feature type="domain" description="Transglutaminase-like" evidence="1">
    <location>
        <begin position="33"/>
        <end position="133"/>
    </location>
</feature>
<dbReference type="Pfam" id="PF01841">
    <property type="entry name" value="Transglut_core"/>
    <property type="match status" value="1"/>
</dbReference>
<protein>
    <recommendedName>
        <fullName evidence="1">Transglutaminase-like domain-containing protein</fullName>
    </recommendedName>
</protein>
<comment type="caution">
    <text evidence="2">The sequence shown here is derived from an EMBL/GenBank/DDBJ whole genome shotgun (WGS) entry which is preliminary data.</text>
</comment>
<evidence type="ECO:0000313" key="2">
    <source>
        <dbReference type="EMBL" id="KRT67271.1"/>
    </source>
</evidence>
<dbReference type="STRING" id="1576480.XU08_C0005G0032"/>
<sequence>MEEIKKYLKHGKQTIPSDKITKLANAVPGDGFDFVVGTLDWLDKNLRVERNRPDWDKTFHKRTAAQIVDDGFSTGCTDVALVFVSLCRTKSIPTKYVEAIGKDWLEDRYKEGRIHGHAFAEVYLNDRWYVVDPEMGTIYVASTPYRFFEIYGTGLDTWDVGLHSFEEMRDKFLDFKKNYESTHL</sequence>
<dbReference type="InterPro" id="IPR038765">
    <property type="entry name" value="Papain-like_cys_pep_sf"/>
</dbReference>
<dbReference type="EMBL" id="LDXK01000005">
    <property type="protein sequence ID" value="KRT67271.1"/>
    <property type="molecule type" value="Genomic_DNA"/>
</dbReference>
<dbReference type="PANTHER" id="PTHR33490">
    <property type="entry name" value="BLR5614 PROTEIN-RELATED"/>
    <property type="match status" value="1"/>
</dbReference>
<organism evidence="2 3">
    <name type="scientific">candidate division WWE3 bacterium CSP1-7</name>
    <dbReference type="NCBI Taxonomy" id="1576480"/>
    <lineage>
        <taxon>Bacteria</taxon>
        <taxon>Katanobacteria</taxon>
    </lineage>
</organism>
<dbReference type="Proteomes" id="UP000051297">
    <property type="component" value="Unassembled WGS sequence"/>
</dbReference>
<dbReference type="AlphaFoldDB" id="A0A0T5ZWY4"/>
<proteinExistence type="predicted"/>
<gene>
    <name evidence="2" type="ORF">XU08_C0005G0032</name>
</gene>
<accession>A0A0T5ZWY4</accession>
<dbReference type="Gene3D" id="3.10.620.30">
    <property type="match status" value="1"/>
</dbReference>